<dbReference type="InterPro" id="IPR049240">
    <property type="entry name" value="DUF6875"/>
</dbReference>
<reference evidence="2" key="2">
    <citation type="journal article" date="2024" name="Toxins">
        <title>Genome Sequence Analysis of Native Xenorhabdus Strains Isolated from Entomopathogenic Nematodes in Argentina.</title>
        <authorList>
            <person name="Palma L."/>
            <person name="Frizzo L."/>
            <person name="Kaiser S."/>
            <person name="Berry C."/>
            <person name="Caballero P."/>
            <person name="Bode H.B."/>
            <person name="Del Valle E.E."/>
        </authorList>
    </citation>
    <scope>NUCLEOTIDE SEQUENCE</scope>
    <source>
        <strain evidence="2">M</strain>
    </source>
</reference>
<reference evidence="2" key="1">
    <citation type="submission" date="2020-09" db="EMBL/GenBank/DDBJ databases">
        <authorList>
            <person name="Palma L."/>
            <person name="Caballero P."/>
            <person name="Berry C."/>
            <person name="Del Valle E."/>
        </authorList>
    </citation>
    <scope>NUCLEOTIDE SEQUENCE</scope>
    <source>
        <strain evidence="2">M</strain>
    </source>
</reference>
<sequence>MKTNFVPLADQFNYAPKLIPISDVLSSDELNSSALKTIAQWCIDYLCHPHSELGRTGVVCPYSPIAIKKETFWLTEIKTKGRKEEDIKRDIINLSSLFHKQEPREGENTQFKTILSVWNDASIKDLVRLHQEVKPIFLHKGLMFGEFYSDCEKRGLWNSNFYPLRSPIPLLVVREILEADIVFLSESMAFVEEYIHKYGERGVRCIKHLLNSERKSSLNNERITVLETYLMSQ</sequence>
<accession>A0AAW3YXM5</accession>
<dbReference type="RefSeq" id="WP_323869765.1">
    <property type="nucleotide sequence ID" value="NZ_JACXBF010000529.1"/>
</dbReference>
<feature type="domain" description="DUF6875" evidence="1">
    <location>
        <begin position="36"/>
        <end position="201"/>
    </location>
</feature>
<organism evidence="2">
    <name type="scientific">Xenorhabdus szentirmaii</name>
    <dbReference type="NCBI Taxonomy" id="290112"/>
    <lineage>
        <taxon>Bacteria</taxon>
        <taxon>Pseudomonadati</taxon>
        <taxon>Pseudomonadota</taxon>
        <taxon>Gammaproteobacteria</taxon>
        <taxon>Enterobacterales</taxon>
        <taxon>Morganellaceae</taxon>
        <taxon>Xenorhabdus</taxon>
    </lineage>
</organism>
<dbReference type="EMBL" id="JACXBF010000529">
    <property type="protein sequence ID" value="MBD2802770.1"/>
    <property type="molecule type" value="Genomic_DNA"/>
</dbReference>
<comment type="caution">
    <text evidence="2">The sequence shown here is derived from an EMBL/GenBank/DDBJ whole genome shotgun (WGS) entry which is preliminary data.</text>
</comment>
<dbReference type="AlphaFoldDB" id="A0AAW3YXM5"/>
<protein>
    <recommendedName>
        <fullName evidence="1">DUF6875 domain-containing protein</fullName>
    </recommendedName>
</protein>
<dbReference type="Proteomes" id="UP001193920">
    <property type="component" value="Unassembled WGS sequence"/>
</dbReference>
<evidence type="ECO:0000313" key="2">
    <source>
        <dbReference type="EMBL" id="MBD2802770.1"/>
    </source>
</evidence>
<dbReference type="Pfam" id="PF21780">
    <property type="entry name" value="DUF6875"/>
    <property type="match status" value="1"/>
</dbReference>
<name>A0AAW3YXM5_9GAMM</name>
<proteinExistence type="predicted"/>
<gene>
    <name evidence="2" type="ORF">ID854_20580</name>
</gene>
<evidence type="ECO:0000259" key="1">
    <source>
        <dbReference type="Pfam" id="PF21780"/>
    </source>
</evidence>